<name>A0ABR7IVJ0_9FLAO</name>
<dbReference type="InterPro" id="IPR026444">
    <property type="entry name" value="Secre_tail"/>
</dbReference>
<evidence type="ECO:0000313" key="5">
    <source>
        <dbReference type="Proteomes" id="UP000605990"/>
    </source>
</evidence>
<feature type="signal peptide" evidence="2">
    <location>
        <begin position="1"/>
        <end position="17"/>
    </location>
</feature>
<organism evidence="4 5">
    <name type="scientific">Flavobacterium bernardetii</name>
    <dbReference type="NCBI Taxonomy" id="2813823"/>
    <lineage>
        <taxon>Bacteria</taxon>
        <taxon>Pseudomonadati</taxon>
        <taxon>Bacteroidota</taxon>
        <taxon>Flavobacteriia</taxon>
        <taxon>Flavobacteriales</taxon>
        <taxon>Flavobacteriaceae</taxon>
        <taxon>Flavobacterium</taxon>
    </lineage>
</organism>
<keyword evidence="1 2" id="KW-0732">Signal</keyword>
<comment type="caution">
    <text evidence="4">The sequence shown here is derived from an EMBL/GenBank/DDBJ whole genome shotgun (WGS) entry which is preliminary data.</text>
</comment>
<evidence type="ECO:0000259" key="3">
    <source>
        <dbReference type="Pfam" id="PF18962"/>
    </source>
</evidence>
<dbReference type="Proteomes" id="UP000605990">
    <property type="component" value="Unassembled WGS sequence"/>
</dbReference>
<sequence>MKKITLLVLFSVIIGNAQCPVPSNLTLSIPYPTAAQLSWTENGTATAWEVTVVPDFYVGAPLPTDSYYVTSSNPFIFVNFPPTGCNVFFVRSRCSPTDASSWVALGSLGCSTNVYSYLATLSNNSFSLNLDNNELQIFPNPSKDILNINLTNKNATSISIYNSLGQLVLSVIQPKSTLNVSELKTGTYFMKVNFENETKTVTFIKE</sequence>
<evidence type="ECO:0000256" key="2">
    <source>
        <dbReference type="SAM" id="SignalP"/>
    </source>
</evidence>
<feature type="chain" id="PRO_5045046370" evidence="2">
    <location>
        <begin position="18"/>
        <end position="206"/>
    </location>
</feature>
<dbReference type="EMBL" id="JACRUN010000001">
    <property type="protein sequence ID" value="MBC5833522.1"/>
    <property type="molecule type" value="Genomic_DNA"/>
</dbReference>
<keyword evidence="5" id="KW-1185">Reference proteome</keyword>
<evidence type="ECO:0000313" key="4">
    <source>
        <dbReference type="EMBL" id="MBC5833522.1"/>
    </source>
</evidence>
<proteinExistence type="predicted"/>
<dbReference type="RefSeq" id="WP_166124771.1">
    <property type="nucleotide sequence ID" value="NZ_JAANOQ010000001.1"/>
</dbReference>
<protein>
    <submittedName>
        <fullName evidence="4">T9SS type A sorting domain-containing protein</fullName>
    </submittedName>
</protein>
<dbReference type="NCBIfam" id="TIGR04183">
    <property type="entry name" value="Por_Secre_tail"/>
    <property type="match status" value="1"/>
</dbReference>
<dbReference type="Pfam" id="PF18962">
    <property type="entry name" value="Por_Secre_tail"/>
    <property type="match status" value="1"/>
</dbReference>
<accession>A0ABR7IVJ0</accession>
<gene>
    <name evidence="4" type="ORF">H8R27_01365</name>
</gene>
<feature type="domain" description="Secretion system C-terminal sorting" evidence="3">
    <location>
        <begin position="137"/>
        <end position="201"/>
    </location>
</feature>
<reference evidence="4 5" key="1">
    <citation type="submission" date="2020-08" db="EMBL/GenBank/DDBJ databases">
        <title>Description of novel Flavobacterium F-408 isolate.</title>
        <authorList>
            <person name="Saticioglu I.B."/>
            <person name="Duman M."/>
            <person name="Altun S."/>
        </authorList>
    </citation>
    <scope>NUCLEOTIDE SEQUENCE [LARGE SCALE GENOMIC DNA]</scope>
    <source>
        <strain evidence="4 5">F-408</strain>
    </source>
</reference>
<evidence type="ECO:0000256" key="1">
    <source>
        <dbReference type="ARBA" id="ARBA00022729"/>
    </source>
</evidence>